<proteinExistence type="predicted"/>
<gene>
    <name evidence="1" type="ORF">AVDCRST_MAG53-3494</name>
</gene>
<dbReference type="EMBL" id="CADCVR010000102">
    <property type="protein sequence ID" value="CAA9520357.1"/>
    <property type="molecule type" value="Genomic_DNA"/>
</dbReference>
<sequence length="37" mass="3757">MGEPLDVDVVDLQAGGGEVISQNAARLRCRAATSASV</sequence>
<evidence type="ECO:0000313" key="1">
    <source>
        <dbReference type="EMBL" id="CAA9520357.1"/>
    </source>
</evidence>
<accession>A0A6J4TCU8</accession>
<organism evidence="1">
    <name type="scientific">uncultured Solirubrobacteraceae bacterium</name>
    <dbReference type="NCBI Taxonomy" id="1162706"/>
    <lineage>
        <taxon>Bacteria</taxon>
        <taxon>Bacillati</taxon>
        <taxon>Actinomycetota</taxon>
        <taxon>Thermoleophilia</taxon>
        <taxon>Solirubrobacterales</taxon>
        <taxon>Solirubrobacteraceae</taxon>
        <taxon>environmental samples</taxon>
    </lineage>
</organism>
<name>A0A6J4TCU8_9ACTN</name>
<protein>
    <submittedName>
        <fullName evidence="1">Uncharacterized protein</fullName>
    </submittedName>
</protein>
<reference evidence="1" key="1">
    <citation type="submission" date="2020-02" db="EMBL/GenBank/DDBJ databases">
        <authorList>
            <person name="Meier V. D."/>
        </authorList>
    </citation>
    <scope>NUCLEOTIDE SEQUENCE</scope>
    <source>
        <strain evidence="1">AVDCRST_MAG53</strain>
    </source>
</reference>
<dbReference type="AlphaFoldDB" id="A0A6J4TCU8"/>